<dbReference type="InterPro" id="IPR036366">
    <property type="entry name" value="PGBDSf"/>
</dbReference>
<dbReference type="InterPro" id="IPR009045">
    <property type="entry name" value="Zn_M74/Hedgehog-like"/>
</dbReference>
<dbReference type="EMBL" id="SRJC01000001">
    <property type="protein sequence ID" value="TGB04678.1"/>
    <property type="molecule type" value="Genomic_DNA"/>
</dbReference>
<comment type="caution">
    <text evidence="4">The sequence shown here is derived from an EMBL/GenBank/DDBJ whole genome shotgun (WGS) entry which is preliminary data.</text>
</comment>
<evidence type="ECO:0000313" key="5">
    <source>
        <dbReference type="Proteomes" id="UP000297982"/>
    </source>
</evidence>
<dbReference type="Gene3D" id="1.10.101.10">
    <property type="entry name" value="PGBD-like superfamily/PGBD"/>
    <property type="match status" value="1"/>
</dbReference>
<dbReference type="Gene3D" id="3.30.1380.10">
    <property type="match status" value="1"/>
</dbReference>
<dbReference type="GO" id="GO:0008233">
    <property type="term" value="F:peptidase activity"/>
    <property type="evidence" value="ECO:0007669"/>
    <property type="project" value="InterPro"/>
</dbReference>
<dbReference type="PANTHER" id="PTHR34385:SF1">
    <property type="entry name" value="PEPTIDOGLYCAN L-ALANYL-D-GLUTAMATE ENDOPEPTIDASE CWLK"/>
    <property type="match status" value="1"/>
</dbReference>
<dbReference type="AlphaFoldDB" id="A0A4Z0H2Q2"/>
<protein>
    <submittedName>
        <fullName evidence="4">Peptidase M15</fullName>
    </submittedName>
</protein>
<gene>
    <name evidence="4" type="ORF">E4663_06715</name>
</gene>
<dbReference type="STRING" id="192814.GCA_900166575_01354"/>
<dbReference type="Pfam" id="PF13539">
    <property type="entry name" value="Peptidase_M15_4"/>
    <property type="match status" value="1"/>
</dbReference>
<dbReference type="PANTHER" id="PTHR34385">
    <property type="entry name" value="D-ALANYL-D-ALANINE CARBOXYPEPTIDASE"/>
    <property type="match status" value="1"/>
</dbReference>
<dbReference type="InterPro" id="IPR002477">
    <property type="entry name" value="Peptidoglycan-bd-like"/>
</dbReference>
<dbReference type="InterPro" id="IPR036365">
    <property type="entry name" value="PGBD-like_sf"/>
</dbReference>
<dbReference type="SUPFAM" id="SSF55166">
    <property type="entry name" value="Hedgehog/DD-peptidase"/>
    <property type="match status" value="1"/>
</dbReference>
<keyword evidence="5" id="KW-1185">Reference proteome</keyword>
<feature type="region of interest" description="Disordered" evidence="1">
    <location>
        <begin position="219"/>
        <end position="247"/>
    </location>
</feature>
<dbReference type="Proteomes" id="UP000297982">
    <property type="component" value="Unassembled WGS sequence"/>
</dbReference>
<evidence type="ECO:0000256" key="1">
    <source>
        <dbReference type="SAM" id="MobiDB-lite"/>
    </source>
</evidence>
<dbReference type="RefSeq" id="WP_135327034.1">
    <property type="nucleotide sequence ID" value="NZ_SRJC01000001.1"/>
</dbReference>
<evidence type="ECO:0000259" key="2">
    <source>
        <dbReference type="Pfam" id="PF01471"/>
    </source>
</evidence>
<reference evidence="4 5" key="1">
    <citation type="journal article" date="2003" name="Int. J. Syst. Evol. Microbiol.">
        <title>Halobacillus salinus sp. nov., isolated from a salt lake on the coast of the East Sea in Korea.</title>
        <authorList>
            <person name="Yoon J.H."/>
            <person name="Kang K.H."/>
            <person name="Park Y.H."/>
        </authorList>
    </citation>
    <scope>NUCLEOTIDE SEQUENCE [LARGE SCALE GENOMIC DNA]</scope>
    <source>
        <strain evidence="4 5">HSL-3</strain>
    </source>
</reference>
<dbReference type="Pfam" id="PF01471">
    <property type="entry name" value="PG_binding_1"/>
    <property type="match status" value="1"/>
</dbReference>
<feature type="domain" description="Peptidoglycan binding-like" evidence="2">
    <location>
        <begin position="165"/>
        <end position="219"/>
    </location>
</feature>
<dbReference type="InterPro" id="IPR052179">
    <property type="entry name" value="DD-CPase-like"/>
</dbReference>
<name>A0A4Z0H2Q2_9BACI</name>
<evidence type="ECO:0000259" key="3">
    <source>
        <dbReference type="Pfam" id="PF13539"/>
    </source>
</evidence>
<accession>A0A4Z0H2Q2</accession>
<proteinExistence type="predicted"/>
<feature type="domain" description="Peptidase M15C" evidence="3">
    <location>
        <begin position="72"/>
        <end position="133"/>
    </location>
</feature>
<sequence>MGRVSKDTLIDRSVRNIGEVHPAVKDKVLCIIERAYGEGINVQFSSGFRSSSEQQRLYNQGRATSGSVVTNAKPGQSVHNYGLAVDFFLTTYDGSSATWTVNKEWRRVAAIGKQLGFQWGGDWKTFRDYPHLDLAVGLTWRDLRDGDRPSDERLNKGVAQKGHAGYEVYTMQRQLKKAGYDLALDGIFGPGTDKILKKFQRDQGLEVDGFNGPATQAALQGATKRGDFSAADKEEENKVAENNHQPSKWAEEDWDEAVENGYFDGKRPKENISREESAIVVNRLRHNFLEIIKKNGETIKELKEEIEKQKK</sequence>
<dbReference type="SUPFAM" id="SSF47090">
    <property type="entry name" value="PGBD-like"/>
    <property type="match status" value="1"/>
</dbReference>
<dbReference type="CDD" id="cd14845">
    <property type="entry name" value="L-Ala-D-Glu_peptidase_like"/>
    <property type="match status" value="1"/>
</dbReference>
<organism evidence="4 5">
    <name type="scientific">Halobacillus salinus</name>
    <dbReference type="NCBI Taxonomy" id="192814"/>
    <lineage>
        <taxon>Bacteria</taxon>
        <taxon>Bacillati</taxon>
        <taxon>Bacillota</taxon>
        <taxon>Bacilli</taxon>
        <taxon>Bacillales</taxon>
        <taxon>Bacillaceae</taxon>
        <taxon>Halobacillus</taxon>
    </lineage>
</organism>
<dbReference type="InterPro" id="IPR039561">
    <property type="entry name" value="Peptidase_M15C"/>
</dbReference>
<evidence type="ECO:0000313" key="4">
    <source>
        <dbReference type="EMBL" id="TGB04678.1"/>
    </source>
</evidence>
<feature type="compositionally biased region" description="Basic and acidic residues" evidence="1">
    <location>
        <begin position="224"/>
        <end position="241"/>
    </location>
</feature>